<protein>
    <submittedName>
        <fullName evidence="4">RhoGEF domain</fullName>
    </submittedName>
</protein>
<evidence type="ECO:0000313" key="4">
    <source>
        <dbReference type="EMBL" id="KAG9394595.1"/>
    </source>
</evidence>
<dbReference type="Pfam" id="PF00169">
    <property type="entry name" value="PH"/>
    <property type="match status" value="1"/>
</dbReference>
<keyword evidence="1" id="KW-0040">ANK repeat</keyword>
<dbReference type="GO" id="GO:0005085">
    <property type="term" value="F:guanyl-nucleotide exchange factor activity"/>
    <property type="evidence" value="ECO:0007669"/>
    <property type="project" value="InterPro"/>
</dbReference>
<feature type="repeat" description="ANK" evidence="1">
    <location>
        <begin position="1140"/>
        <end position="1172"/>
    </location>
</feature>
<name>A0A8J6AWZ7_9EUKA</name>
<dbReference type="PROSITE" id="PS50297">
    <property type="entry name" value="ANK_REP_REGION"/>
    <property type="match status" value="1"/>
</dbReference>
<dbReference type="SUPFAM" id="SSF50729">
    <property type="entry name" value="PH domain-like"/>
    <property type="match status" value="1"/>
</dbReference>
<dbReference type="CDD" id="cd00160">
    <property type="entry name" value="RhoGEF"/>
    <property type="match status" value="1"/>
</dbReference>
<dbReference type="InterPro" id="IPR011993">
    <property type="entry name" value="PH-like_dom_sf"/>
</dbReference>
<dbReference type="SUPFAM" id="SSF48065">
    <property type="entry name" value="DBL homology domain (DH-domain)"/>
    <property type="match status" value="1"/>
</dbReference>
<dbReference type="PROSITE" id="PS50010">
    <property type="entry name" value="DH_2"/>
    <property type="match status" value="1"/>
</dbReference>
<feature type="repeat" description="ANK" evidence="1">
    <location>
        <begin position="1252"/>
        <end position="1284"/>
    </location>
</feature>
<keyword evidence="5" id="KW-1185">Reference proteome</keyword>
<dbReference type="InterPro" id="IPR051092">
    <property type="entry name" value="FYVE_RhoGEF_PH"/>
</dbReference>
<dbReference type="Gene3D" id="2.30.29.30">
    <property type="entry name" value="Pleckstrin-homology domain (PH domain)/Phosphotyrosine-binding domain (PTB)"/>
    <property type="match status" value="1"/>
</dbReference>
<dbReference type="InterPro" id="IPR035899">
    <property type="entry name" value="DBL_dom_sf"/>
</dbReference>
<dbReference type="OrthoDB" id="660555at2759"/>
<dbReference type="Gene3D" id="1.25.40.20">
    <property type="entry name" value="Ankyrin repeat-containing domain"/>
    <property type="match status" value="4"/>
</dbReference>
<dbReference type="PROSITE" id="PS50003">
    <property type="entry name" value="PH_DOMAIN"/>
    <property type="match status" value="1"/>
</dbReference>
<proteinExistence type="predicted"/>
<dbReference type="PANTHER" id="PTHR12673">
    <property type="entry name" value="FACIOGENITAL DYSPLASIA PROTEIN"/>
    <property type="match status" value="1"/>
</dbReference>
<dbReference type="InterPro" id="IPR002110">
    <property type="entry name" value="Ankyrin_rpt"/>
</dbReference>
<dbReference type="Gene3D" id="2.120.10.80">
    <property type="entry name" value="Kelch-type beta propeller"/>
    <property type="match status" value="2"/>
</dbReference>
<dbReference type="PROSITE" id="PS50088">
    <property type="entry name" value="ANK_REPEAT"/>
    <property type="match status" value="2"/>
</dbReference>
<dbReference type="SMART" id="SM00248">
    <property type="entry name" value="ANK"/>
    <property type="match status" value="12"/>
</dbReference>
<dbReference type="SUPFAM" id="SSF48403">
    <property type="entry name" value="Ankyrin repeat"/>
    <property type="match status" value="2"/>
</dbReference>
<evidence type="ECO:0000259" key="3">
    <source>
        <dbReference type="PROSITE" id="PS50010"/>
    </source>
</evidence>
<evidence type="ECO:0000313" key="5">
    <source>
        <dbReference type="Proteomes" id="UP000717585"/>
    </source>
</evidence>
<dbReference type="Pfam" id="PF00023">
    <property type="entry name" value="Ank"/>
    <property type="match status" value="1"/>
</dbReference>
<organism evidence="4 5">
    <name type="scientific">Carpediemonas membranifera</name>
    <dbReference type="NCBI Taxonomy" id="201153"/>
    <lineage>
        <taxon>Eukaryota</taxon>
        <taxon>Metamonada</taxon>
        <taxon>Carpediemonas-like organisms</taxon>
        <taxon>Carpediemonas</taxon>
    </lineage>
</organism>
<dbReference type="Proteomes" id="UP000717585">
    <property type="component" value="Unassembled WGS sequence"/>
</dbReference>
<dbReference type="SUPFAM" id="SSF117281">
    <property type="entry name" value="Kelch motif"/>
    <property type="match status" value="2"/>
</dbReference>
<dbReference type="Pfam" id="PF12796">
    <property type="entry name" value="Ank_2"/>
    <property type="match status" value="2"/>
</dbReference>
<dbReference type="InterPro" id="IPR000219">
    <property type="entry name" value="DH_dom"/>
</dbReference>
<sequence>MTRRPRRLCNKRSSMNQPPDTMELELSSIIGDCIPDNPIVTAFVDPNVSVALDGAVRVYAQCSSLHFLEIGSPISTFKYILHRCPLDFIYRATILGDLTSGELFALDQQSRRFHSFSFRTRQWKALADMPTGKLRGFAMTAADGFVYVHGGSGPDVSDALHVYNVAEDCWETHRSFFEAEAHTGVGRYLLYRRQLRRIHLGRFDVLPDCPIETEGAQVVQTKTGLTVLAGSRVASFNTTTDRWGGICSCELRSVLGTAADKTLLMGPTGRVWDVSWLVHVAIKPDLAALLTDVGIDPLSIDVLTDTDVRGRTVLHIAAAHAPEMLTPLLVAGCDPNSVDQGRLPPLADAVQSGNVDATKTLLDAGADFKLALDRLPRADTPSHALLRRARQLARVLDYPAFNGLIHARGFDTTSPTILTDKNKDGHTILHVACDECINAIPQLLRAGADPSLIDLTASEYPVEVVELIKTAVTDRKREKRLAHRSRVVHELRDTERTYVTAMNFLRTAVIPEFIRRSTAEDWPKTLANPATIFANLSQFIPANIDLLNRLEERLASFDPEKTLVGDIFVLIGPYINMYKHYSSNYDAAQKKLQAPNTKSALASFLEWVRSHDSNPTHLDLLSYLIMPVQRVPRYKMQLAELIKSTESDHPDMQNLEDALKIMSDVANTVNAHMSEQDRRVAVQGIRTAISNWNEIGGDVSGYDRQLFKRGQLSRLAHRAGTWKGREFVLLSDVFMYLSRGRLSVDKGCIPLCAAFVSAGEDNIFVVRAPGRVFELRAATAAERDSWVTAISQRIDEITALKPGLRQLRAELEDMARDARETTLLACNPLSPDWGQILRDIRDDIWRQMALDAFKTFQTNIPDQAISISRFAEDSTFRIGSMVVSVTATSLSLLDCDPEVPARYEFRLEAESEFPLLAVARACCFKDRVYALNDDCAMFYAFDLTKRVWLKLADMPTGKLRGFAMTAADGFVYVHGGSGPDVSDALHVYNVAEDCWETHRSFFEAEAHTGVGRYLLYRRQLRRIHLGRFDVLPDCPIETEGAQVVQTKTGLTVLAGSRVASFNASLRKWTDIAPCDPDAVLAVKDGVAVTVTPPATYRAVQWRPLEPTESAPPTPHVVLDSPVDLMFVIDKGFDLEARDEHQETALVTAVKQGKPYPVKLLLEAGADLSNTREVVKNPEIAMLLDEAHALRSIRRDEAFVALLQANGIDPGSPDLAESSAVDGWTAMHYAVWRPSVIPLLLRIGMNVNAADRHGLSPLAVAVTIRKVDAVNALIENGANPNLVPEETLEGRIEAALMVRQAQSVWAIRHGPEFAPFRVILRDAGFDTTDQALIVTQNDNGDSVLHIACVQYPDAIQTLIDAGALDVENINEQKTPLELAVEYDHWYGVLGLLMAGATPLNARNPTPKGHRSGELLRQVRRYAEAARRLHSTRPDVKELKAMCFDNDETALRLKQTQALWYCRRDAEFTALCHFNKLKPRSPSFMSDLDAHGRAPIHLAAQHLPAMVPVLLMAGAELDARDGNGFTPLFLACRYHPSLVSVLAAMGADVNAVTAKGVSLLHFAVRIQPKLIRTLVSAGADLERESDLTRMTALEIAARFQPKAVPTLLDLGADPRTVTNRALGETDPKASLLIERAKEDRESSGVGGVVRSLVKRGLRR</sequence>
<accession>A0A8J6AWZ7</accession>
<evidence type="ECO:0000259" key="2">
    <source>
        <dbReference type="PROSITE" id="PS50003"/>
    </source>
</evidence>
<comment type="caution">
    <text evidence="4">The sequence shown here is derived from an EMBL/GenBank/DDBJ whole genome shotgun (WGS) entry which is preliminary data.</text>
</comment>
<dbReference type="Gene3D" id="1.20.900.10">
    <property type="entry name" value="Dbl homology (DH) domain"/>
    <property type="match status" value="1"/>
</dbReference>
<dbReference type="PANTHER" id="PTHR12673:SF159">
    <property type="entry name" value="LD03170P"/>
    <property type="match status" value="1"/>
</dbReference>
<feature type="domain" description="DH" evidence="3">
    <location>
        <begin position="483"/>
        <end position="672"/>
    </location>
</feature>
<reference evidence="4" key="1">
    <citation type="submission" date="2021-05" db="EMBL/GenBank/DDBJ databases">
        <title>A free-living protist that lacks canonical eukaryotic 1 DNA replication and segregation systems.</title>
        <authorList>
            <person name="Salas-Leiva D.E."/>
            <person name="Tromer E.C."/>
            <person name="Curtis B.A."/>
            <person name="Jerlstrom-Hultqvist J."/>
            <person name="Kolisko M."/>
            <person name="Yi Z."/>
            <person name="Salas-Leiva J.S."/>
            <person name="Gallot-Lavallee L."/>
            <person name="Kops G.J.P.L."/>
            <person name="Archibald J.M."/>
            <person name="Simpson A.G.B."/>
            <person name="Roger A.J."/>
        </authorList>
    </citation>
    <scope>NUCLEOTIDE SEQUENCE</scope>
    <source>
        <strain evidence="4">BICM</strain>
    </source>
</reference>
<dbReference type="InterPro" id="IPR015915">
    <property type="entry name" value="Kelch-typ_b-propeller"/>
</dbReference>
<dbReference type="Pfam" id="PF00621">
    <property type="entry name" value="RhoGEF"/>
    <property type="match status" value="1"/>
</dbReference>
<gene>
    <name evidence="4" type="ORF">J8273_3849</name>
</gene>
<dbReference type="GO" id="GO:0005737">
    <property type="term" value="C:cytoplasm"/>
    <property type="evidence" value="ECO:0007669"/>
    <property type="project" value="TreeGrafter"/>
</dbReference>
<evidence type="ECO:0000256" key="1">
    <source>
        <dbReference type="PROSITE-ProRule" id="PRU00023"/>
    </source>
</evidence>
<dbReference type="SMART" id="SM00325">
    <property type="entry name" value="RhoGEF"/>
    <property type="match status" value="1"/>
</dbReference>
<feature type="domain" description="PH" evidence="2">
    <location>
        <begin position="705"/>
        <end position="795"/>
    </location>
</feature>
<dbReference type="SMART" id="SM00233">
    <property type="entry name" value="PH"/>
    <property type="match status" value="1"/>
</dbReference>
<dbReference type="InterPro" id="IPR001849">
    <property type="entry name" value="PH_domain"/>
</dbReference>
<dbReference type="EMBL" id="JAHDYR010000014">
    <property type="protein sequence ID" value="KAG9394595.1"/>
    <property type="molecule type" value="Genomic_DNA"/>
</dbReference>
<dbReference type="InterPro" id="IPR036770">
    <property type="entry name" value="Ankyrin_rpt-contain_sf"/>
</dbReference>